<evidence type="ECO:0000313" key="2">
    <source>
        <dbReference type="Proteomes" id="UP000249661"/>
    </source>
</evidence>
<organism evidence="1 2">
    <name type="scientific">Aspergillus aculeatinus CBS 121060</name>
    <dbReference type="NCBI Taxonomy" id="1448322"/>
    <lineage>
        <taxon>Eukaryota</taxon>
        <taxon>Fungi</taxon>
        <taxon>Dikarya</taxon>
        <taxon>Ascomycota</taxon>
        <taxon>Pezizomycotina</taxon>
        <taxon>Eurotiomycetes</taxon>
        <taxon>Eurotiomycetidae</taxon>
        <taxon>Eurotiales</taxon>
        <taxon>Aspergillaceae</taxon>
        <taxon>Aspergillus</taxon>
        <taxon>Aspergillus subgen. Circumdati</taxon>
    </lineage>
</organism>
<name>A0ACD1H2R4_9EURO</name>
<dbReference type="EMBL" id="KZ824972">
    <property type="protein sequence ID" value="RAH67749.1"/>
    <property type="molecule type" value="Genomic_DNA"/>
</dbReference>
<keyword evidence="2" id="KW-1185">Reference proteome</keyword>
<sequence length="82" mass="9087">MPFTGGDWRGWLTAFSFLLLVRVPDLRAPHCIAGLVLLAGLQLPLSPLSIHDELANGPIGEPWQEETPFLPPRIGSWRMVDV</sequence>
<evidence type="ECO:0000313" key="1">
    <source>
        <dbReference type="EMBL" id="RAH67749.1"/>
    </source>
</evidence>
<proteinExistence type="predicted"/>
<accession>A0ACD1H2R4</accession>
<reference evidence="1" key="1">
    <citation type="submission" date="2018-02" db="EMBL/GenBank/DDBJ databases">
        <title>The genomes of Aspergillus section Nigri reveals drivers in fungal speciation.</title>
        <authorList>
            <consortium name="DOE Joint Genome Institute"/>
            <person name="Vesth T.C."/>
            <person name="Nybo J."/>
            <person name="Theobald S."/>
            <person name="Brandl J."/>
            <person name="Frisvad J.C."/>
            <person name="Nielsen K.F."/>
            <person name="Lyhne E.K."/>
            <person name="Kogle M.E."/>
            <person name="Kuo A."/>
            <person name="Riley R."/>
            <person name="Clum A."/>
            <person name="Nolan M."/>
            <person name="Lipzen A."/>
            <person name="Salamov A."/>
            <person name="Henrissat B."/>
            <person name="Wiebenga A."/>
            <person name="De vries R.P."/>
            <person name="Grigoriev I.V."/>
            <person name="Mortensen U.H."/>
            <person name="Andersen M.R."/>
            <person name="Baker S.E."/>
        </authorList>
    </citation>
    <scope>NUCLEOTIDE SEQUENCE</scope>
    <source>
        <strain evidence="1">CBS 121060</strain>
    </source>
</reference>
<gene>
    <name evidence="1" type="ORF">BO66DRAFT_152177</name>
</gene>
<dbReference type="Proteomes" id="UP000249661">
    <property type="component" value="Unassembled WGS sequence"/>
</dbReference>
<protein>
    <submittedName>
        <fullName evidence="1">Uncharacterized protein</fullName>
    </submittedName>
</protein>